<evidence type="ECO:0000313" key="3">
    <source>
        <dbReference type="EMBL" id="PZX94587.1"/>
    </source>
</evidence>
<dbReference type="InterPro" id="IPR036291">
    <property type="entry name" value="NAD(P)-bd_dom_sf"/>
</dbReference>
<organism evidence="3 4">
    <name type="scientific">Flavobacterium aquariorum</name>
    <dbReference type="NCBI Taxonomy" id="2217670"/>
    <lineage>
        <taxon>Bacteria</taxon>
        <taxon>Pseudomonadati</taxon>
        <taxon>Bacteroidota</taxon>
        <taxon>Flavobacteriia</taxon>
        <taxon>Flavobacteriales</taxon>
        <taxon>Flavobacteriaceae</taxon>
        <taxon>Flavobacterium</taxon>
    </lineage>
</organism>
<proteinExistence type="predicted"/>
<dbReference type="RefSeq" id="WP_111408687.1">
    <property type="nucleotide sequence ID" value="NZ_QKXH01000002.1"/>
</dbReference>
<keyword evidence="1" id="KW-0560">Oxidoreductase</keyword>
<name>A0A2W7UHB8_9FLAO</name>
<dbReference type="AlphaFoldDB" id="A0A2W7UHB8"/>
<dbReference type="SUPFAM" id="SSF51735">
    <property type="entry name" value="NAD(P)-binding Rossmann-fold domains"/>
    <property type="match status" value="1"/>
</dbReference>
<dbReference type="OrthoDB" id="663900at2"/>
<comment type="caution">
    <text evidence="3">The sequence shown here is derived from an EMBL/GenBank/DDBJ whole genome shotgun (WGS) entry which is preliminary data.</text>
</comment>
<evidence type="ECO:0000259" key="2">
    <source>
        <dbReference type="Pfam" id="PF03807"/>
    </source>
</evidence>
<dbReference type="EMBL" id="QKXH01000002">
    <property type="protein sequence ID" value="PZX94587.1"/>
    <property type="molecule type" value="Genomic_DNA"/>
</dbReference>
<dbReference type="Pfam" id="PF03807">
    <property type="entry name" value="F420_oxidored"/>
    <property type="match status" value="1"/>
</dbReference>
<gene>
    <name evidence="3" type="ORF">DOS84_03245</name>
</gene>
<dbReference type="InterPro" id="IPR051267">
    <property type="entry name" value="STEAP_metalloreductase"/>
</dbReference>
<protein>
    <submittedName>
        <fullName evidence="3">NADP oxidoreductase</fullName>
    </submittedName>
</protein>
<reference evidence="3 4" key="1">
    <citation type="submission" date="2018-06" db="EMBL/GenBank/DDBJ databases">
        <title>Flavobacterium sp IMCC34762, genome.</title>
        <authorList>
            <person name="Joung Y."/>
            <person name="Cho J."/>
            <person name="Song J."/>
        </authorList>
    </citation>
    <scope>NUCLEOTIDE SEQUENCE [LARGE SCALE GENOMIC DNA]</scope>
    <source>
        <strain evidence="3 4">IMCC34762</strain>
    </source>
</reference>
<dbReference type="Proteomes" id="UP000249177">
    <property type="component" value="Unassembled WGS sequence"/>
</dbReference>
<sequence length="217" mass="23537">MKIAILGTGAVGTTIATKLIELGHQVMIGSRSNTNEKAIEFVNKFEKNASNGTFEEAATFGEIIFNCVKGEFAMTALKSAGKGLENKIIIDISIPTDTSKGAPLSLIPELCNTNSLGEEIQKAFPNTKVVKTLNTMWSTLMVVPTMLKEGDHTNFICGNDEEAKNTVKKLLHEIGWKEGSILDLGDITASRGTESLVLLWLRIWGTTIGTFSFKVVN</sequence>
<feature type="domain" description="Pyrroline-5-carboxylate reductase catalytic N-terminal" evidence="2">
    <location>
        <begin position="2"/>
        <end position="93"/>
    </location>
</feature>
<dbReference type="GO" id="GO:0016491">
    <property type="term" value="F:oxidoreductase activity"/>
    <property type="evidence" value="ECO:0007669"/>
    <property type="project" value="UniProtKB-KW"/>
</dbReference>
<dbReference type="Gene3D" id="3.40.50.720">
    <property type="entry name" value="NAD(P)-binding Rossmann-like Domain"/>
    <property type="match status" value="1"/>
</dbReference>
<evidence type="ECO:0000256" key="1">
    <source>
        <dbReference type="ARBA" id="ARBA00023002"/>
    </source>
</evidence>
<evidence type="ECO:0000313" key="4">
    <source>
        <dbReference type="Proteomes" id="UP000249177"/>
    </source>
</evidence>
<dbReference type="PANTHER" id="PTHR14239">
    <property type="entry name" value="DUDULIN-RELATED"/>
    <property type="match status" value="1"/>
</dbReference>
<dbReference type="InterPro" id="IPR028939">
    <property type="entry name" value="P5C_Rdtase_cat_N"/>
</dbReference>
<keyword evidence="4" id="KW-1185">Reference proteome</keyword>
<accession>A0A2W7UHB8</accession>